<dbReference type="Pfam" id="PF08388">
    <property type="entry name" value="GIIM"/>
    <property type="match status" value="1"/>
</dbReference>
<dbReference type="InterPro" id="IPR051083">
    <property type="entry name" value="GrpII_Intron_Splice-Mob/Def"/>
</dbReference>
<keyword evidence="2" id="KW-0695">RNA-directed DNA polymerase</keyword>
<dbReference type="SUPFAM" id="SSF56672">
    <property type="entry name" value="DNA/RNA polymerases"/>
    <property type="match status" value="1"/>
</dbReference>
<dbReference type="Pfam" id="PF00078">
    <property type="entry name" value="RVT_1"/>
    <property type="match status" value="1"/>
</dbReference>
<dbReference type="InterPro" id="IPR013597">
    <property type="entry name" value="Mat_intron_G2"/>
</dbReference>
<comment type="caution">
    <text evidence="2">The sequence shown here is derived from an EMBL/GenBank/DDBJ whole genome shotgun (WGS) entry which is preliminary data.</text>
</comment>
<dbReference type="eggNOG" id="COG3344">
    <property type="taxonomic scope" value="Bacteria"/>
</dbReference>
<evidence type="ECO:0000313" key="3">
    <source>
        <dbReference type="Proteomes" id="UP000051181"/>
    </source>
</evidence>
<dbReference type="GO" id="GO:0003964">
    <property type="term" value="F:RNA-directed DNA polymerase activity"/>
    <property type="evidence" value="ECO:0007669"/>
    <property type="project" value="UniProtKB-KW"/>
</dbReference>
<proteinExistence type="predicted"/>
<dbReference type="PROSITE" id="PS50878">
    <property type="entry name" value="RT_POL"/>
    <property type="match status" value="1"/>
</dbReference>
<dbReference type="PANTHER" id="PTHR34047:SF8">
    <property type="entry name" value="PROTEIN YKFC"/>
    <property type="match status" value="1"/>
</dbReference>
<evidence type="ECO:0000259" key="1">
    <source>
        <dbReference type="PROSITE" id="PS50878"/>
    </source>
</evidence>
<dbReference type="InterPro" id="IPR000477">
    <property type="entry name" value="RT_dom"/>
</dbReference>
<sequence>MRKSQKTELADYRQRNRLEAKGYAGARSTIGGEVNQLVGETKLMDAILKRNNLNDAYLRIKRNKGVAGIDGMSIKAMLPYLKEHRESLIEAVRTGHYQPKPVKRVRIPKPNGGQRKLGIPTVIDRLRQQAVAQVLNRIYEPKFIDNSYGFRPQRSAHQALLRACRYYNEGYKVVVDLDMKQYFDTVNHDKLMAILARDIHESMVLRLIRRFLTSGIMVNQLLIANEQGTPQGGNLSPLLANIYLNEFDQLLKARGHKFVRYADDCNIYVKSKRAGTRVLASCTKYLEGKLKLTVNQVKSIVGSPTKQKFLGFCISPTKQGARLRPHRQAKLRIKAKLKQITKRNRGRSLDLIMHEVRQVMTGWLNYYGIGRMKEFIHGLNQWLKHRLRQYAWKQWKKIGTKIVNLIKLGISRHDAWIWANTRKGYWAISGHGVVNYSMKNEVLARWGYQDIAQQYEHIYSNY</sequence>
<dbReference type="EMBL" id="AZCN01000033">
    <property type="protein sequence ID" value="KRK16374.1"/>
    <property type="molecule type" value="Genomic_DNA"/>
</dbReference>
<evidence type="ECO:0000313" key="2">
    <source>
        <dbReference type="EMBL" id="KRK16374.1"/>
    </source>
</evidence>
<gene>
    <name evidence="2" type="ORF">FD22_GL001300</name>
</gene>
<dbReference type="NCBIfam" id="TIGR04416">
    <property type="entry name" value="group_II_RT_mat"/>
    <property type="match status" value="1"/>
</dbReference>
<protein>
    <submittedName>
        <fullName evidence="2">RNA-directed DNA polymerase</fullName>
    </submittedName>
</protein>
<accession>A0A0R1F3M0</accession>
<keyword evidence="2" id="KW-0808">Transferase</keyword>
<dbReference type="AlphaFoldDB" id="A0A0R1F3M0"/>
<dbReference type="CDD" id="cd01651">
    <property type="entry name" value="RT_G2_intron"/>
    <property type="match status" value="1"/>
</dbReference>
<dbReference type="Proteomes" id="UP000051181">
    <property type="component" value="Unassembled WGS sequence"/>
</dbReference>
<name>A0A0R1F3M0_9LACO</name>
<dbReference type="InterPro" id="IPR043502">
    <property type="entry name" value="DNA/RNA_pol_sf"/>
</dbReference>
<feature type="domain" description="Reverse transcriptase" evidence="1">
    <location>
        <begin position="88"/>
        <end position="314"/>
    </location>
</feature>
<dbReference type="InterPro" id="IPR030931">
    <property type="entry name" value="Group_II_RT_mat"/>
</dbReference>
<organism evidence="2 3">
    <name type="scientific">Loigolactobacillus coryniformis subsp. coryniformis KCTC 3167 = DSM 20001</name>
    <dbReference type="NCBI Taxonomy" id="913848"/>
    <lineage>
        <taxon>Bacteria</taxon>
        <taxon>Bacillati</taxon>
        <taxon>Bacillota</taxon>
        <taxon>Bacilli</taxon>
        <taxon>Lactobacillales</taxon>
        <taxon>Lactobacillaceae</taxon>
        <taxon>Loigolactobacillus</taxon>
    </lineage>
</organism>
<keyword evidence="2" id="KW-0548">Nucleotidyltransferase</keyword>
<reference evidence="2 3" key="1">
    <citation type="journal article" date="2015" name="Genome Announc.">
        <title>Expanding the biotechnology potential of lactobacilli through comparative genomics of 213 strains and associated genera.</title>
        <authorList>
            <person name="Sun Z."/>
            <person name="Harris H.M."/>
            <person name="McCann A."/>
            <person name="Guo C."/>
            <person name="Argimon S."/>
            <person name="Zhang W."/>
            <person name="Yang X."/>
            <person name="Jeffery I.B."/>
            <person name="Cooney J.C."/>
            <person name="Kagawa T.F."/>
            <person name="Liu W."/>
            <person name="Song Y."/>
            <person name="Salvetti E."/>
            <person name="Wrobel A."/>
            <person name="Rasinkangas P."/>
            <person name="Parkhill J."/>
            <person name="Rea M.C."/>
            <person name="O'Sullivan O."/>
            <person name="Ritari J."/>
            <person name="Douillard F.P."/>
            <person name="Paul Ross R."/>
            <person name="Yang R."/>
            <person name="Briner A.E."/>
            <person name="Felis G.E."/>
            <person name="de Vos W.M."/>
            <person name="Barrangou R."/>
            <person name="Klaenhammer T.R."/>
            <person name="Caufield P.W."/>
            <person name="Cui Y."/>
            <person name="Zhang H."/>
            <person name="O'Toole P.W."/>
        </authorList>
    </citation>
    <scope>NUCLEOTIDE SEQUENCE [LARGE SCALE GENOMIC DNA]</scope>
    <source>
        <strain evidence="2 3">DSM 20001</strain>
    </source>
</reference>
<dbReference type="PATRIC" id="fig|913848.6.peg.1338"/>
<dbReference type="RefSeq" id="WP_056943283.1">
    <property type="nucleotide sequence ID" value="NZ_AZCN01000033.1"/>
</dbReference>
<dbReference type="PANTHER" id="PTHR34047">
    <property type="entry name" value="NUCLEAR INTRON MATURASE 1, MITOCHONDRIAL-RELATED"/>
    <property type="match status" value="1"/>
</dbReference>